<dbReference type="EMBL" id="MVHR01000043">
    <property type="protein sequence ID" value="ORA69781.1"/>
    <property type="molecule type" value="Genomic_DNA"/>
</dbReference>
<name>A0A1X0DBM0_MYCHE</name>
<dbReference type="OrthoDB" id="4762325at2"/>
<evidence type="ECO:0000313" key="1">
    <source>
        <dbReference type="EMBL" id="ORA69781.1"/>
    </source>
</evidence>
<reference evidence="1 2" key="1">
    <citation type="submission" date="2017-02" db="EMBL/GenBank/DDBJ databases">
        <title>The new phylogeny of genus Mycobacterium.</title>
        <authorList>
            <person name="Tortoli E."/>
            <person name="Trovato A."/>
            <person name="Cirillo D.M."/>
        </authorList>
    </citation>
    <scope>NUCLEOTIDE SEQUENCE [LARGE SCALE GENOMIC DNA]</scope>
    <source>
        <strain evidence="1 2">DSM 44471</strain>
    </source>
</reference>
<accession>A0A1X0DBM0</accession>
<dbReference type="Proteomes" id="UP000192566">
    <property type="component" value="Unassembled WGS sequence"/>
</dbReference>
<protein>
    <submittedName>
        <fullName evidence="1">Uncharacterized protein</fullName>
    </submittedName>
</protein>
<dbReference type="AlphaFoldDB" id="A0A1X0DBM0"/>
<proteinExistence type="predicted"/>
<sequence>MADDDRASNPGTEPFVPDFEEDTGTHAWVPNFDDTGSQPVPVVADPEKPEKQGEPGPETPAPADSATEAAGVPVQSVTVPGRYTYLKWWKLLLVVLGVWLVVAEIGLGLFSWWYHSVDKTPSVFMVLVYVVACAVGGVMLAMVEGRPLISALAFAVMSGPFASIVAAAPLYGYYYCTRTGHCLIGVIPY</sequence>
<evidence type="ECO:0000313" key="2">
    <source>
        <dbReference type="Proteomes" id="UP000192566"/>
    </source>
</evidence>
<keyword evidence="2" id="KW-1185">Reference proteome</keyword>
<dbReference type="RefSeq" id="WP_083076702.1">
    <property type="nucleotide sequence ID" value="NZ_AP022615.1"/>
</dbReference>
<organism evidence="1 2">
    <name type="scientific">Mycobacterium heidelbergense</name>
    <dbReference type="NCBI Taxonomy" id="53376"/>
    <lineage>
        <taxon>Bacteria</taxon>
        <taxon>Bacillati</taxon>
        <taxon>Actinomycetota</taxon>
        <taxon>Actinomycetes</taxon>
        <taxon>Mycobacteriales</taxon>
        <taxon>Mycobacteriaceae</taxon>
        <taxon>Mycobacterium</taxon>
        <taxon>Mycobacterium simiae complex</taxon>
    </lineage>
</organism>
<dbReference type="STRING" id="53376.BST25_20600"/>
<gene>
    <name evidence="1" type="ORF">BST25_20600</name>
</gene>
<comment type="caution">
    <text evidence="1">The sequence shown here is derived from an EMBL/GenBank/DDBJ whole genome shotgun (WGS) entry which is preliminary data.</text>
</comment>